<evidence type="ECO:0000256" key="4">
    <source>
        <dbReference type="ARBA" id="ARBA00023186"/>
    </source>
</evidence>
<evidence type="ECO:0000256" key="3">
    <source>
        <dbReference type="ARBA" id="ARBA00023134"/>
    </source>
</evidence>
<name>A0A7J6WHS5_THATH</name>
<evidence type="ECO:0000313" key="7">
    <source>
        <dbReference type="Proteomes" id="UP000554482"/>
    </source>
</evidence>
<evidence type="ECO:0000259" key="5">
    <source>
        <dbReference type="Pfam" id="PF07683"/>
    </source>
</evidence>
<keyword evidence="1" id="KW-0547">Nucleotide-binding</keyword>
<evidence type="ECO:0000313" key="6">
    <source>
        <dbReference type="EMBL" id="KAF5196976.1"/>
    </source>
</evidence>
<protein>
    <submittedName>
        <fullName evidence="6">Cobalamin biosynthesis</fullName>
    </submittedName>
</protein>
<keyword evidence="7" id="KW-1185">Reference proteome</keyword>
<dbReference type="InterPro" id="IPR036627">
    <property type="entry name" value="CobW-likC_sf"/>
</dbReference>
<dbReference type="Proteomes" id="UP000554482">
    <property type="component" value="Unassembled WGS sequence"/>
</dbReference>
<dbReference type="EMBL" id="JABWDY010015259">
    <property type="protein sequence ID" value="KAF5196976.1"/>
    <property type="molecule type" value="Genomic_DNA"/>
</dbReference>
<keyword evidence="3" id="KW-0342">GTP-binding</keyword>
<dbReference type="Pfam" id="PF07683">
    <property type="entry name" value="CobW_C"/>
    <property type="match status" value="1"/>
</dbReference>
<dbReference type="GO" id="GO:0005737">
    <property type="term" value="C:cytoplasm"/>
    <property type="evidence" value="ECO:0007669"/>
    <property type="project" value="TreeGrafter"/>
</dbReference>
<keyword evidence="4" id="KW-0143">Chaperone</keyword>
<dbReference type="Gene3D" id="3.30.1220.10">
    <property type="entry name" value="CobW-like, C-terminal domain"/>
    <property type="match status" value="1"/>
</dbReference>
<proteinExistence type="predicted"/>
<comment type="caution">
    <text evidence="6">The sequence shown here is derived from an EMBL/GenBank/DDBJ whole genome shotgun (WGS) entry which is preliminary data.</text>
</comment>
<feature type="domain" description="CobW C-terminal" evidence="5">
    <location>
        <begin position="4"/>
        <end position="81"/>
    </location>
</feature>
<dbReference type="PANTHER" id="PTHR13748">
    <property type="entry name" value="COBW-RELATED"/>
    <property type="match status" value="1"/>
</dbReference>
<dbReference type="SUPFAM" id="SSF90002">
    <property type="entry name" value="Hypothetical protein YjiA, C-terminal domain"/>
    <property type="match status" value="1"/>
</dbReference>
<dbReference type="PANTHER" id="PTHR13748:SF31">
    <property type="entry name" value="ZINC-REGULATED GTPASE METALLOPROTEIN ACTIVATOR 1A-RELATED"/>
    <property type="match status" value="1"/>
</dbReference>
<dbReference type="OrthoDB" id="258627at2759"/>
<keyword evidence="2" id="KW-0862">Zinc</keyword>
<feature type="non-terminal residue" evidence="6">
    <location>
        <position position="85"/>
    </location>
</feature>
<dbReference type="InterPro" id="IPR011629">
    <property type="entry name" value="CobW-like_C"/>
</dbReference>
<evidence type="ECO:0000256" key="2">
    <source>
        <dbReference type="ARBA" id="ARBA00022833"/>
    </source>
</evidence>
<dbReference type="GO" id="GO:0005525">
    <property type="term" value="F:GTP binding"/>
    <property type="evidence" value="ECO:0007669"/>
    <property type="project" value="UniProtKB-KW"/>
</dbReference>
<dbReference type="AlphaFoldDB" id="A0A7J6WHS5"/>
<reference evidence="6 7" key="1">
    <citation type="submission" date="2020-06" db="EMBL/GenBank/DDBJ databases">
        <title>Transcriptomic and genomic resources for Thalictrum thalictroides and T. hernandezii: Facilitating candidate gene discovery in an emerging model plant lineage.</title>
        <authorList>
            <person name="Arias T."/>
            <person name="Riano-Pachon D.M."/>
            <person name="Di Stilio V.S."/>
        </authorList>
    </citation>
    <scope>NUCLEOTIDE SEQUENCE [LARGE SCALE GENOMIC DNA]</scope>
    <source>
        <strain evidence="7">cv. WT478/WT964</strain>
        <tissue evidence="6">Leaves</tissue>
    </source>
</reference>
<evidence type="ECO:0000256" key="1">
    <source>
        <dbReference type="ARBA" id="ARBA00022741"/>
    </source>
</evidence>
<organism evidence="6 7">
    <name type="scientific">Thalictrum thalictroides</name>
    <name type="common">Rue-anemone</name>
    <name type="synonym">Anemone thalictroides</name>
    <dbReference type="NCBI Taxonomy" id="46969"/>
    <lineage>
        <taxon>Eukaryota</taxon>
        <taxon>Viridiplantae</taxon>
        <taxon>Streptophyta</taxon>
        <taxon>Embryophyta</taxon>
        <taxon>Tracheophyta</taxon>
        <taxon>Spermatophyta</taxon>
        <taxon>Magnoliopsida</taxon>
        <taxon>Ranunculales</taxon>
        <taxon>Ranunculaceae</taxon>
        <taxon>Thalictroideae</taxon>
        <taxon>Thalictrum</taxon>
    </lineage>
</organism>
<accession>A0A7J6WHS5</accession>
<dbReference type="InterPro" id="IPR051316">
    <property type="entry name" value="Zinc-reg_GTPase_activator"/>
</dbReference>
<gene>
    <name evidence="6" type="ORF">FRX31_013437</name>
</gene>
<sequence length="85" mass="10338">VRLWLEEILWEKKNNMDVYRCKGVLNVQKSDQVHTLQAVREIYEIVPVRRWKHEETRMDKIVFIGRNLQEDLLRNSFRACLLPTE</sequence>